<comment type="caution">
    <text evidence="1">The sequence shown here is derived from an EMBL/GenBank/DDBJ whole genome shotgun (WGS) entry which is preliminary data.</text>
</comment>
<keyword evidence="2" id="KW-1185">Reference proteome</keyword>
<gene>
    <name evidence="1" type="ORF">AALO_G00079990</name>
</gene>
<dbReference type="Gene3D" id="2.60.40.10">
    <property type="entry name" value="Immunoglobulins"/>
    <property type="match status" value="1"/>
</dbReference>
<dbReference type="AlphaFoldDB" id="A0AAV6H2R0"/>
<dbReference type="InterPro" id="IPR013783">
    <property type="entry name" value="Ig-like_fold"/>
</dbReference>
<name>A0AAV6H2R0_9TELE</name>
<proteinExistence type="predicted"/>
<dbReference type="InterPro" id="IPR036179">
    <property type="entry name" value="Ig-like_dom_sf"/>
</dbReference>
<protein>
    <recommendedName>
        <fullName evidence="3">Immunoglobulin V-set domain-containing protein</fullName>
    </recommendedName>
</protein>
<evidence type="ECO:0000313" key="2">
    <source>
        <dbReference type="Proteomes" id="UP000823561"/>
    </source>
</evidence>
<accession>A0AAV6H2R0</accession>
<evidence type="ECO:0000313" key="1">
    <source>
        <dbReference type="EMBL" id="KAG5279641.1"/>
    </source>
</evidence>
<organism evidence="1 2">
    <name type="scientific">Alosa alosa</name>
    <name type="common">allis shad</name>
    <dbReference type="NCBI Taxonomy" id="278164"/>
    <lineage>
        <taxon>Eukaryota</taxon>
        <taxon>Metazoa</taxon>
        <taxon>Chordata</taxon>
        <taxon>Craniata</taxon>
        <taxon>Vertebrata</taxon>
        <taxon>Euteleostomi</taxon>
        <taxon>Actinopterygii</taxon>
        <taxon>Neopterygii</taxon>
        <taxon>Teleostei</taxon>
        <taxon>Clupei</taxon>
        <taxon>Clupeiformes</taxon>
        <taxon>Clupeoidei</taxon>
        <taxon>Clupeidae</taxon>
        <taxon>Alosa</taxon>
    </lineage>
</organism>
<dbReference type="EMBL" id="JADWDJ010000006">
    <property type="protein sequence ID" value="KAG5279641.1"/>
    <property type="molecule type" value="Genomic_DNA"/>
</dbReference>
<dbReference type="Proteomes" id="UP000823561">
    <property type="component" value="Chromosome 6"/>
</dbReference>
<sequence>QNCELQLSSHQHPQDEGHTLTDTATQHHSLSTLGRIEITRDNPNSMVYLKLIRLRAEDSAVYYCAGYHSDRKALCAIQIHSLFSIPVSRWQCEITIVRYCSCIFNLEIGFYCEPCKKHAHSARDDWA</sequence>
<reference evidence="1" key="1">
    <citation type="submission" date="2020-10" db="EMBL/GenBank/DDBJ databases">
        <title>Chromosome-scale genome assembly of the Allis shad, Alosa alosa.</title>
        <authorList>
            <person name="Margot Z."/>
            <person name="Christophe K."/>
            <person name="Cabau C."/>
            <person name="Louis A."/>
            <person name="Berthelot C."/>
            <person name="Parey E."/>
            <person name="Roest Crollius H."/>
            <person name="Montfort J."/>
            <person name="Robinson-Rechavi M."/>
            <person name="Bucao C."/>
            <person name="Bouchez O."/>
            <person name="Gislard M."/>
            <person name="Lluch J."/>
            <person name="Milhes M."/>
            <person name="Lampietro C."/>
            <person name="Lopez Roques C."/>
            <person name="Donnadieu C."/>
            <person name="Braasch I."/>
            <person name="Desvignes T."/>
            <person name="Postlethwait J."/>
            <person name="Bobe J."/>
            <person name="Guiguen Y."/>
        </authorList>
    </citation>
    <scope>NUCLEOTIDE SEQUENCE</scope>
    <source>
        <strain evidence="1">M-15738</strain>
        <tissue evidence="1">Blood</tissue>
    </source>
</reference>
<evidence type="ECO:0008006" key="3">
    <source>
        <dbReference type="Google" id="ProtNLM"/>
    </source>
</evidence>
<feature type="non-terminal residue" evidence="1">
    <location>
        <position position="1"/>
    </location>
</feature>
<dbReference type="SUPFAM" id="SSF48726">
    <property type="entry name" value="Immunoglobulin"/>
    <property type="match status" value="1"/>
</dbReference>